<dbReference type="PANTHER" id="PTHR42951">
    <property type="entry name" value="METALLO-BETA-LACTAMASE DOMAIN-CONTAINING"/>
    <property type="match status" value="1"/>
</dbReference>
<evidence type="ECO:0000259" key="1">
    <source>
        <dbReference type="SMART" id="SM00849"/>
    </source>
</evidence>
<dbReference type="Gene3D" id="3.60.15.10">
    <property type="entry name" value="Ribonuclease Z/Hydroxyacylglutathione hydrolase-like"/>
    <property type="match status" value="1"/>
</dbReference>
<gene>
    <name evidence="2" type="ORF">HMPREF3195_00470</name>
</gene>
<sequence>MREVAMELKNLKGNTNWIRGGTNTGVYVFEDNTALLIDVGLGGDRPDKLIKILEENNIVPSHIICTHEHEDHVGGNKQIRDRYPDIKIYASKKSRVYIENTDIYMDFLVGGRRSGLVVDAIASYMDESKVDFTIYPDQVLTINGHDFKIFDCSGHTEGSIGIVTDDGVAFFSDLMVTDNSLDKFDFLFMCDYSAQMKSLASLAYLDFDRGVLGHSSRVFTKDEMMVVADYNYKNLLAILEFLMNSIEEPKTFDELIKVFIDSKNWPTNYIAYLEYRNSLNAAISYLLDSEIIDYTLDDNIMKFKMKNI</sequence>
<evidence type="ECO:0000313" key="2">
    <source>
        <dbReference type="EMBL" id="KXI13872.1"/>
    </source>
</evidence>
<proteinExistence type="predicted"/>
<protein>
    <submittedName>
        <fullName evidence="2">Metallo-beta-lactamase domain protein</fullName>
    </submittedName>
</protein>
<dbReference type="eggNOG" id="COG0491">
    <property type="taxonomic scope" value="Bacteria"/>
</dbReference>
<dbReference type="PANTHER" id="PTHR42951:SF14">
    <property type="entry name" value="METALLO-BETA-LACTAMASE SUPERFAMILY PROTEIN"/>
    <property type="match status" value="1"/>
</dbReference>
<dbReference type="SMART" id="SM00849">
    <property type="entry name" value="Lactamase_B"/>
    <property type="match status" value="1"/>
</dbReference>
<dbReference type="STRING" id="1261.HMPREF3195_00470"/>
<dbReference type="CDD" id="cd07743">
    <property type="entry name" value="metallo-hydrolase-like_MBL-fold"/>
    <property type="match status" value="1"/>
</dbReference>
<feature type="domain" description="Metallo-beta-lactamase" evidence="1">
    <location>
        <begin position="23"/>
        <end position="214"/>
    </location>
</feature>
<evidence type="ECO:0000313" key="3">
    <source>
        <dbReference type="Proteomes" id="UP000070326"/>
    </source>
</evidence>
<name>A0A135YWW0_9FIRM</name>
<dbReference type="SUPFAM" id="SSF56281">
    <property type="entry name" value="Metallo-hydrolase/oxidoreductase"/>
    <property type="match status" value="1"/>
</dbReference>
<accession>A0A135YWW0</accession>
<dbReference type="InterPro" id="IPR001279">
    <property type="entry name" value="Metallo-B-lactamas"/>
</dbReference>
<dbReference type="PATRIC" id="fig|1261.5.peg.477"/>
<dbReference type="InterPro" id="IPR050855">
    <property type="entry name" value="NDM-1-like"/>
</dbReference>
<dbReference type="Proteomes" id="UP000070326">
    <property type="component" value="Unassembled WGS sequence"/>
</dbReference>
<reference evidence="2 3" key="1">
    <citation type="submission" date="2016-02" db="EMBL/GenBank/DDBJ databases">
        <authorList>
            <person name="Wen L."/>
            <person name="He K."/>
            <person name="Yang H."/>
        </authorList>
    </citation>
    <scope>NUCLEOTIDE SEQUENCE [LARGE SCALE GENOMIC DNA]</scope>
    <source>
        <strain evidence="2 3">MJR8628A</strain>
    </source>
</reference>
<organism evidence="2 3">
    <name type="scientific">Peptostreptococcus anaerobius</name>
    <dbReference type="NCBI Taxonomy" id="1261"/>
    <lineage>
        <taxon>Bacteria</taxon>
        <taxon>Bacillati</taxon>
        <taxon>Bacillota</taxon>
        <taxon>Clostridia</taxon>
        <taxon>Peptostreptococcales</taxon>
        <taxon>Peptostreptococcaceae</taxon>
        <taxon>Peptostreptococcus</taxon>
    </lineage>
</organism>
<dbReference type="AlphaFoldDB" id="A0A135YWW0"/>
<dbReference type="InterPro" id="IPR036866">
    <property type="entry name" value="RibonucZ/Hydroxyglut_hydro"/>
</dbReference>
<comment type="caution">
    <text evidence="2">The sequence shown here is derived from an EMBL/GenBank/DDBJ whole genome shotgun (WGS) entry which is preliminary data.</text>
</comment>
<dbReference type="Pfam" id="PF00753">
    <property type="entry name" value="Lactamase_B"/>
    <property type="match status" value="1"/>
</dbReference>
<dbReference type="EMBL" id="LSQZ01000016">
    <property type="protein sequence ID" value="KXI13872.1"/>
    <property type="molecule type" value="Genomic_DNA"/>
</dbReference>